<feature type="region of interest" description="Disordered" evidence="1">
    <location>
        <begin position="43"/>
        <end position="101"/>
    </location>
</feature>
<evidence type="ECO:0000313" key="4">
    <source>
        <dbReference type="Proteomes" id="UP001139095"/>
    </source>
</evidence>
<accession>A0A9X1LBD6</accession>
<protein>
    <recommendedName>
        <fullName evidence="5">Lipoprotein</fullName>
    </recommendedName>
</protein>
<reference evidence="3" key="1">
    <citation type="submission" date="2021-10" db="EMBL/GenBank/DDBJ databases">
        <title>Marinomonas pontica sp. nov., isolated from the Black Sea.</title>
        <authorList>
            <person name="Zhao L.-H."/>
            <person name="Xue J.-H."/>
        </authorList>
    </citation>
    <scope>NUCLEOTIDE SEQUENCE</scope>
    <source>
        <strain evidence="3">E8</strain>
    </source>
</reference>
<organism evidence="3 4">
    <name type="scientific">Marinomonas algarum</name>
    <dbReference type="NCBI Taxonomy" id="2883105"/>
    <lineage>
        <taxon>Bacteria</taxon>
        <taxon>Pseudomonadati</taxon>
        <taxon>Pseudomonadota</taxon>
        <taxon>Gammaproteobacteria</taxon>
        <taxon>Oceanospirillales</taxon>
        <taxon>Oceanospirillaceae</taxon>
        <taxon>Marinomonas</taxon>
    </lineage>
</organism>
<name>A0A9X1LBD6_9GAMM</name>
<evidence type="ECO:0000313" key="3">
    <source>
        <dbReference type="EMBL" id="MCB5160709.1"/>
    </source>
</evidence>
<keyword evidence="4" id="KW-1185">Reference proteome</keyword>
<sequence length="285" mass="31654">MPTLRTGFILASLLLGACTMPISQTAPNTKTEQAAAQNDDNLTNIILPSSPKEKETATAPTDEIDNIQAQNTGTEKNTVLPEKTVDDETSSLDEANSTDDSLLSKELEDHIQRATDNFVALKERTGNAPEFPDLIALSFSGKTDTETSLQELRTYISKTNTNLAVLDARVKERQDTALEGDIIRIFVTEATVKHGNESFKTQPLVGQWVRGESRTIRLKDNILFENPKSEELQIAFSETYQLIVNGQILSVINPKRDKNSANFRVSTENKNVITGRLDYRIVEKK</sequence>
<dbReference type="RefSeq" id="WP_226753094.1">
    <property type="nucleotide sequence ID" value="NZ_JAJATW010000002.1"/>
</dbReference>
<keyword evidence="2" id="KW-0732">Signal</keyword>
<feature type="compositionally biased region" description="Polar residues" evidence="1">
    <location>
        <begin position="92"/>
        <end position="101"/>
    </location>
</feature>
<evidence type="ECO:0008006" key="5">
    <source>
        <dbReference type="Google" id="ProtNLM"/>
    </source>
</evidence>
<dbReference type="EMBL" id="JAJATW010000002">
    <property type="protein sequence ID" value="MCB5160709.1"/>
    <property type="molecule type" value="Genomic_DNA"/>
</dbReference>
<dbReference type="PROSITE" id="PS51257">
    <property type="entry name" value="PROKAR_LIPOPROTEIN"/>
    <property type="match status" value="1"/>
</dbReference>
<dbReference type="AlphaFoldDB" id="A0A9X1LBD6"/>
<gene>
    <name evidence="3" type="ORF">LG368_02200</name>
</gene>
<proteinExistence type="predicted"/>
<evidence type="ECO:0000256" key="2">
    <source>
        <dbReference type="SAM" id="SignalP"/>
    </source>
</evidence>
<feature type="signal peptide" evidence="2">
    <location>
        <begin position="1"/>
        <end position="25"/>
    </location>
</feature>
<dbReference type="Proteomes" id="UP001139095">
    <property type="component" value="Unassembled WGS sequence"/>
</dbReference>
<feature type="compositionally biased region" description="Polar residues" evidence="1">
    <location>
        <begin position="67"/>
        <end position="77"/>
    </location>
</feature>
<evidence type="ECO:0000256" key="1">
    <source>
        <dbReference type="SAM" id="MobiDB-lite"/>
    </source>
</evidence>
<feature type="chain" id="PRO_5040879280" description="Lipoprotein" evidence="2">
    <location>
        <begin position="26"/>
        <end position="285"/>
    </location>
</feature>
<comment type="caution">
    <text evidence="3">The sequence shown here is derived from an EMBL/GenBank/DDBJ whole genome shotgun (WGS) entry which is preliminary data.</text>
</comment>